<protein>
    <submittedName>
        <fullName evidence="1">Uncharacterized protein</fullName>
    </submittedName>
</protein>
<evidence type="ECO:0000313" key="2">
    <source>
        <dbReference type="Proteomes" id="UP000324222"/>
    </source>
</evidence>
<name>A0A5B7CQ82_PORTR</name>
<reference evidence="1 2" key="1">
    <citation type="submission" date="2019-05" db="EMBL/GenBank/DDBJ databases">
        <title>Another draft genome of Portunus trituberculatus and its Hox gene families provides insights of decapod evolution.</title>
        <authorList>
            <person name="Jeong J.-H."/>
            <person name="Song I."/>
            <person name="Kim S."/>
            <person name="Choi T."/>
            <person name="Kim D."/>
            <person name="Ryu S."/>
            <person name="Kim W."/>
        </authorList>
    </citation>
    <scope>NUCLEOTIDE SEQUENCE [LARGE SCALE GENOMIC DNA]</scope>
    <source>
        <tissue evidence="1">Muscle</tissue>
    </source>
</reference>
<accession>A0A5B7CQ82</accession>
<keyword evidence="2" id="KW-1185">Reference proteome</keyword>
<dbReference type="EMBL" id="VSRR010000138">
    <property type="protein sequence ID" value="MPC10961.1"/>
    <property type="molecule type" value="Genomic_DNA"/>
</dbReference>
<dbReference type="AlphaFoldDB" id="A0A5B7CQ82"/>
<gene>
    <name evidence="1" type="ORF">E2C01_003607</name>
</gene>
<sequence>MAAVKFTLNIKTGLNRSQYTGPLTSSAPLLSDHEAALVAADSVAVRASRQNRREESLAPPTQIPLQAPACRSRSVAMARRTPSHSCLRCLTLRFLFQFSTLFPIPTSVLVTQNITVVEKEVA</sequence>
<dbReference type="Proteomes" id="UP000324222">
    <property type="component" value="Unassembled WGS sequence"/>
</dbReference>
<evidence type="ECO:0000313" key="1">
    <source>
        <dbReference type="EMBL" id="MPC10961.1"/>
    </source>
</evidence>
<proteinExistence type="predicted"/>
<comment type="caution">
    <text evidence="1">The sequence shown here is derived from an EMBL/GenBank/DDBJ whole genome shotgun (WGS) entry which is preliminary data.</text>
</comment>
<organism evidence="1 2">
    <name type="scientific">Portunus trituberculatus</name>
    <name type="common">Swimming crab</name>
    <name type="synonym">Neptunus trituberculatus</name>
    <dbReference type="NCBI Taxonomy" id="210409"/>
    <lineage>
        <taxon>Eukaryota</taxon>
        <taxon>Metazoa</taxon>
        <taxon>Ecdysozoa</taxon>
        <taxon>Arthropoda</taxon>
        <taxon>Crustacea</taxon>
        <taxon>Multicrustacea</taxon>
        <taxon>Malacostraca</taxon>
        <taxon>Eumalacostraca</taxon>
        <taxon>Eucarida</taxon>
        <taxon>Decapoda</taxon>
        <taxon>Pleocyemata</taxon>
        <taxon>Brachyura</taxon>
        <taxon>Eubrachyura</taxon>
        <taxon>Portunoidea</taxon>
        <taxon>Portunidae</taxon>
        <taxon>Portuninae</taxon>
        <taxon>Portunus</taxon>
    </lineage>
</organism>